<feature type="transmembrane region" description="Helical" evidence="1">
    <location>
        <begin position="194"/>
        <end position="219"/>
    </location>
</feature>
<protein>
    <submittedName>
        <fullName evidence="3">Glutaredoxin</fullName>
    </submittedName>
</protein>
<evidence type="ECO:0000313" key="3">
    <source>
        <dbReference type="EMBL" id="GAP12509.1"/>
    </source>
</evidence>
<dbReference type="Proteomes" id="UP000055060">
    <property type="component" value="Unassembled WGS sequence"/>
</dbReference>
<name>A0A0S7BBB6_9CHLR</name>
<feature type="transmembrane region" description="Helical" evidence="1">
    <location>
        <begin position="157"/>
        <end position="182"/>
    </location>
</feature>
<dbReference type="InterPro" id="IPR036249">
    <property type="entry name" value="Thioredoxin-like_sf"/>
</dbReference>
<feature type="transmembrane region" description="Helical" evidence="1">
    <location>
        <begin position="281"/>
        <end position="310"/>
    </location>
</feature>
<keyword evidence="4" id="KW-1185">Reference proteome</keyword>
<dbReference type="Gene3D" id="3.40.30.10">
    <property type="entry name" value="Glutaredoxin"/>
    <property type="match status" value="1"/>
</dbReference>
<evidence type="ECO:0000313" key="4">
    <source>
        <dbReference type="Proteomes" id="UP000055060"/>
    </source>
</evidence>
<feature type="transmembrane region" description="Helical" evidence="1">
    <location>
        <begin position="322"/>
        <end position="350"/>
    </location>
</feature>
<keyword evidence="1" id="KW-1133">Transmembrane helix</keyword>
<dbReference type="InterPro" id="IPR013766">
    <property type="entry name" value="Thioredoxin_domain"/>
</dbReference>
<dbReference type="CDD" id="cd02947">
    <property type="entry name" value="TRX_family"/>
    <property type="match status" value="1"/>
</dbReference>
<feature type="domain" description="Thioredoxin" evidence="2">
    <location>
        <begin position="6"/>
        <end position="152"/>
    </location>
</feature>
<accession>A0A0S7BBB6</accession>
<feature type="transmembrane region" description="Helical" evidence="1">
    <location>
        <begin position="225"/>
        <end position="245"/>
    </location>
</feature>
<dbReference type="PROSITE" id="PS51352">
    <property type="entry name" value="THIOREDOXIN_2"/>
    <property type="match status" value="1"/>
</dbReference>
<keyword evidence="1" id="KW-0472">Membrane</keyword>
<feature type="transmembrane region" description="Helical" evidence="1">
    <location>
        <begin position="362"/>
        <end position="380"/>
    </location>
</feature>
<organism evidence="3">
    <name type="scientific">Longilinea arvoryzae</name>
    <dbReference type="NCBI Taxonomy" id="360412"/>
    <lineage>
        <taxon>Bacteria</taxon>
        <taxon>Bacillati</taxon>
        <taxon>Chloroflexota</taxon>
        <taxon>Anaerolineae</taxon>
        <taxon>Anaerolineales</taxon>
        <taxon>Anaerolineaceae</taxon>
        <taxon>Longilinea</taxon>
    </lineage>
</organism>
<proteinExistence type="predicted"/>
<keyword evidence="1" id="KW-0812">Transmembrane</keyword>
<dbReference type="PROSITE" id="PS51354">
    <property type="entry name" value="GLUTAREDOXIN_2"/>
    <property type="match status" value="1"/>
</dbReference>
<dbReference type="STRING" id="360412.LARV_00245"/>
<evidence type="ECO:0000256" key="1">
    <source>
        <dbReference type="SAM" id="Phobius"/>
    </source>
</evidence>
<dbReference type="AlphaFoldDB" id="A0A0S7BBB6"/>
<reference evidence="3" key="1">
    <citation type="submission" date="2015-07" db="EMBL/GenBank/DDBJ databases">
        <title>Draft Genome Sequences of Anaerolinea thermolimosa IMO-1, Bellilinea caldifistulae GOMI-1, Leptolinea tardivitalis YMTK-2, Levilinea saccharolytica KIBI-1,Longilinea arvoryzae KOME-1, Previously Described as Members of the Anaerolineaceae (Chloroflexi).</title>
        <authorList>
            <person name="Sekiguchi Y."/>
            <person name="Ohashi A."/>
            <person name="Matsuura N."/>
            <person name="Tourlousse M.D."/>
        </authorList>
    </citation>
    <scope>NUCLEOTIDE SEQUENCE [LARGE SCALE GENOMIC DNA]</scope>
    <source>
        <strain evidence="3">KOME-1</strain>
    </source>
</reference>
<dbReference type="OrthoDB" id="9798180at2"/>
<dbReference type="Pfam" id="PF00462">
    <property type="entry name" value="Glutaredoxin"/>
    <property type="match status" value="1"/>
</dbReference>
<dbReference type="PROSITE" id="PS00195">
    <property type="entry name" value="GLUTAREDOXIN_1"/>
    <property type="match status" value="1"/>
</dbReference>
<evidence type="ECO:0000259" key="2">
    <source>
        <dbReference type="PROSITE" id="PS51352"/>
    </source>
</evidence>
<dbReference type="InterPro" id="IPR002109">
    <property type="entry name" value="Glutaredoxin"/>
</dbReference>
<gene>
    <name evidence="3" type="ORF">LARV_00245</name>
</gene>
<dbReference type="SUPFAM" id="SSF52833">
    <property type="entry name" value="Thioredoxin-like"/>
    <property type="match status" value="1"/>
</dbReference>
<dbReference type="RefSeq" id="WP_075071926.1">
    <property type="nucleotide sequence ID" value="NZ_DF967972.1"/>
</dbReference>
<feature type="transmembrane region" description="Helical" evidence="1">
    <location>
        <begin position="392"/>
        <end position="409"/>
    </location>
</feature>
<dbReference type="EMBL" id="DF967972">
    <property type="protein sequence ID" value="GAP12509.1"/>
    <property type="molecule type" value="Genomic_DNA"/>
</dbReference>
<sequence>MHGTTARLSRTLTFALLAAILLGLGWTTLAKAQSGDQPVVLTMFWGDGCPHCAQAKPFLEGLKAKYPSLTLDFYEVWYNEDNAKMMQQMAQEHGFEATGVPTIFIGDKYWVGFSDEIGQEIETTIQAAVAGGGSQTSNADTINVPLIGKVNLKDQSLFMSTLLISFVDGVNPCSVWVLTMLLAITLHTGSRKKVFIIGVIFLTVTSAVYMLFITGLFTVLKIVSFLGWIQVAVAMVSLLFAIVNIKDYFWYKEGLSFTIDDSKKPGIYQRMRKIMDASESFWGLAGATVVLGAGVSLVEFSCTAGFPVLWTNLLTAQKVTPLLFVALLLVYMLIYQLDEMVFFFTAVFSLKASKIEEKHGRIIKLIGGMLMLTLAIVMIVNPRWMTDLGDSLIVFGIAFAATGLVLLVHRKILPAFGIWIGTEKDGHRKGAARRQRH</sequence>
<dbReference type="InterPro" id="IPR011767">
    <property type="entry name" value="GLR_AS"/>
</dbReference>